<dbReference type="PANTHER" id="PTHR18867">
    <property type="entry name" value="RAD50"/>
    <property type="match status" value="1"/>
</dbReference>
<dbReference type="OrthoDB" id="18797at2759"/>
<evidence type="ECO:0000256" key="1">
    <source>
        <dbReference type="ARBA" id="ARBA00001947"/>
    </source>
</evidence>
<keyword evidence="8" id="KW-0227">DNA damage</keyword>
<keyword evidence="10 18" id="KW-0862">Zinc</keyword>
<reference evidence="23" key="1">
    <citation type="submission" date="2021-02" db="EMBL/GenBank/DDBJ databases">
        <authorList>
            <person name="Nowell W R."/>
        </authorList>
    </citation>
    <scope>NUCLEOTIDE SEQUENCE</scope>
</reference>
<evidence type="ECO:0000256" key="2">
    <source>
        <dbReference type="ARBA" id="ARBA00004123"/>
    </source>
</evidence>
<accession>A0A815PNN7</accession>
<evidence type="ECO:0000256" key="16">
    <source>
        <dbReference type="ARBA" id="ARBA00023254"/>
    </source>
</evidence>
<evidence type="ECO:0000313" key="22">
    <source>
        <dbReference type="EMBL" id="CAF1437909.1"/>
    </source>
</evidence>
<keyword evidence="11" id="KW-0067">ATP-binding</keyword>
<evidence type="ECO:0000256" key="5">
    <source>
        <dbReference type="ARBA" id="ARBA00022454"/>
    </source>
</evidence>
<comment type="caution">
    <text evidence="23">The sequence shown here is derived from an EMBL/GenBank/DDBJ whole genome shotgun (WGS) entry which is preliminary data.</text>
</comment>
<dbReference type="Proteomes" id="UP000663877">
    <property type="component" value="Unassembled WGS sequence"/>
</dbReference>
<dbReference type="GO" id="GO:0007004">
    <property type="term" value="P:telomere maintenance via telomerase"/>
    <property type="evidence" value="ECO:0007669"/>
    <property type="project" value="TreeGrafter"/>
</dbReference>
<dbReference type="GO" id="GO:0000722">
    <property type="term" value="P:telomere maintenance via recombination"/>
    <property type="evidence" value="ECO:0007669"/>
    <property type="project" value="TreeGrafter"/>
</dbReference>
<dbReference type="GO" id="GO:0043047">
    <property type="term" value="F:single-stranded telomeric DNA binding"/>
    <property type="evidence" value="ECO:0007669"/>
    <property type="project" value="TreeGrafter"/>
</dbReference>
<evidence type="ECO:0000256" key="17">
    <source>
        <dbReference type="ARBA" id="ARBA00049360"/>
    </source>
</evidence>
<evidence type="ECO:0000259" key="20">
    <source>
        <dbReference type="PROSITE" id="PS51131"/>
    </source>
</evidence>
<proteinExistence type="inferred from homology"/>
<dbReference type="GO" id="GO:0046872">
    <property type="term" value="F:metal ion binding"/>
    <property type="evidence" value="ECO:0007669"/>
    <property type="project" value="UniProtKB-UniRule"/>
</dbReference>
<dbReference type="GO" id="GO:0016887">
    <property type="term" value="F:ATP hydrolysis activity"/>
    <property type="evidence" value="ECO:0007669"/>
    <property type="project" value="InterPro"/>
</dbReference>
<dbReference type="InterPro" id="IPR027417">
    <property type="entry name" value="P-loop_NTPase"/>
</dbReference>
<dbReference type="FunFam" id="3.40.50.300:FF:000947">
    <property type="entry name" value="DNA repair protein RAD50"/>
    <property type="match status" value="1"/>
</dbReference>
<comment type="similarity">
    <text evidence="4">Belongs to the SMC family. RAD50 subfamily.</text>
</comment>
<comment type="cofactor">
    <cofactor evidence="1">
        <name>Zn(2+)</name>
        <dbReference type="ChEBI" id="CHEBI:29105"/>
    </cofactor>
</comment>
<dbReference type="InterPro" id="IPR013134">
    <property type="entry name" value="Zn_hook_RAD50"/>
</dbReference>
<evidence type="ECO:0000256" key="15">
    <source>
        <dbReference type="ARBA" id="ARBA00023242"/>
    </source>
</evidence>
<dbReference type="EMBL" id="CAJNOM010000462">
    <property type="protein sequence ID" value="CAF1451333.1"/>
    <property type="molecule type" value="Genomic_DNA"/>
</dbReference>
<dbReference type="GO" id="GO:0000794">
    <property type="term" value="C:condensed nuclear chromosome"/>
    <property type="evidence" value="ECO:0007669"/>
    <property type="project" value="TreeGrafter"/>
</dbReference>
<feature type="domain" description="Zinc-hook" evidence="20">
    <location>
        <begin position="635"/>
        <end position="735"/>
    </location>
</feature>
<dbReference type="Pfam" id="PF13476">
    <property type="entry name" value="AAA_23"/>
    <property type="match status" value="1"/>
</dbReference>
<dbReference type="GO" id="GO:0006302">
    <property type="term" value="P:double-strand break repair"/>
    <property type="evidence" value="ECO:0007669"/>
    <property type="project" value="InterPro"/>
</dbReference>
<dbReference type="PANTHER" id="PTHR18867:SF12">
    <property type="entry name" value="DNA REPAIR PROTEIN RAD50"/>
    <property type="match status" value="1"/>
</dbReference>
<keyword evidence="6 18" id="KW-0479">Metal-binding</keyword>
<sequence length="1341" mass="157215">MSRLHKMSVQGIRSFGNRDQDTQVITFFSPLTVIVGPNGSGKTTIIECLKYMATGIMPPGAKTGGAFVHDPKVAHDTEVRGQIRLLFQDVTGHNVQVQRTLVATQKKTSISLRTLEGVIIREGINGEPIQITSKCIELDKEMVTAFGVSTAILENVIFCHQEESNWPLSEGKQLKNKFDDIFAATKYMKALELIRKIRTEKLQTVKISRAEIGHLKTYRDMLNQKRRQHAEIDERRQTSKANVDSIKLKLEPIDSRLEFIVKENSKMIDFQRRVDRLTNECEALKKQIRELNAVIDEPFQGSEDELKLLISNFQRDQDKKKRELQDLEAKKLATERQMKKLTDKRTSDTTRLGAYEFEEKQYKSNLIRRLQFLNEYNQQSSQIIDKNDLINYLDKQIKTEQKQLMEKRLFYQQQETNIQKDFDKFREQRIKTESTIKLKSSQVEKTLKEIQDIKQQQKQIEQYLKQLNDLNKRIERKEDEYQQKLTNGINLEQLKLDISTDEQKRVQLQFELKDLNDEIDNLLVNAKINTEYEMFKKEKSERDEQIRKIKLRHHEILTTIFHGSIPEQDSNIYTQFEIEHRKLQQTRMSLEKQVQDIRQELSGKEEKRRLLSDELKRKDSLRNEYSDRLQEQLNGQVYEEYLEKLSSDVKQKQDEKGNIVGMEKTYQKFVNQVRSTLKNDPCCPLCYRKFEKQTEGEQLIRDIELQIKGPEYRRKIDRDLTLLQERFEKCLNLKPIHSQLQDLEEKDIPASKTQMKQLDKEINQLKNKQTSIEQELNDEICLPLEQCEQIKTDIIMLNKYINERKEFETKINVCQQKLGKEISVFGQVRGAPNLQFMSFKVFRQIVACKGQKSASRSLDQVKQIKDEVQSQFDLLDKELQRKHKELRSQQDLVQELRESLTELKNEKLKLSSDIQKKERLDEQLQKLTNSIQTLKDEIENDKQSLEPIINDIEMKTKEKTRLSSEKEKTLTSLNESVNILEQKLNDLKTLSTAINNYEDRTSKLLEELRSSFEQINIKEKQLQSDLSSCITIIANHKDDLARTDIRYRQLNDNRQLLRSQIELVQKEKDLIELEEQTHGLKLDSLTREEKQLRSTQELLFKEKHTASARLATLDQQLIELEQELEQEHLKNAHERYLQHFVQQTVEEIASQDLERFYKVLDQTMMTYHTQKMNQLNKIIRDLWRTTYRGSDIDAIEIRSDADEENASKTRRTYNYRVVMLKSGSVMDMRNRCSAGQKVLASLIIRLALAEAFCLNCGILALDEPTTNLDFENIDGLAQALIEIVKNRASLKNFQLIIITHDEDFVDSLGKSAYADKCYRVSKTNNGLSKIDVCNIASFGAH</sequence>
<keyword evidence="16" id="KW-0469">Meiosis</keyword>
<evidence type="ECO:0000256" key="9">
    <source>
        <dbReference type="ARBA" id="ARBA00022801"/>
    </source>
</evidence>
<feature type="binding site" evidence="18">
    <location>
        <position position="686"/>
    </location>
    <ligand>
        <name>Zn(2+)</name>
        <dbReference type="ChEBI" id="CHEBI:29105"/>
    </ligand>
</feature>
<evidence type="ECO:0000256" key="6">
    <source>
        <dbReference type="ARBA" id="ARBA00022723"/>
    </source>
</evidence>
<dbReference type="GO" id="GO:0005524">
    <property type="term" value="F:ATP binding"/>
    <property type="evidence" value="ECO:0007669"/>
    <property type="project" value="UniProtKB-KW"/>
</dbReference>
<feature type="coiled-coil region" evidence="19">
    <location>
        <begin position="858"/>
        <end position="1076"/>
    </location>
</feature>
<keyword evidence="7" id="KW-0547">Nucleotide-binding</keyword>
<name>A0A815PNN7_9BILA</name>
<gene>
    <name evidence="21" type="ORF">BJG266_LOCUS16161</name>
    <name evidence="22" type="ORF">QVE165_LOCUS39408</name>
    <name evidence="23" type="ORF">QVE165_LOCUS40308</name>
</gene>
<dbReference type="GO" id="GO:0003691">
    <property type="term" value="F:double-stranded telomeric DNA binding"/>
    <property type="evidence" value="ECO:0007669"/>
    <property type="project" value="TreeGrafter"/>
</dbReference>
<keyword evidence="14" id="KW-0234">DNA repair</keyword>
<dbReference type="PROSITE" id="PS51131">
    <property type="entry name" value="ZN_HOOK"/>
    <property type="match status" value="1"/>
</dbReference>
<evidence type="ECO:0000256" key="14">
    <source>
        <dbReference type="ARBA" id="ARBA00023204"/>
    </source>
</evidence>
<dbReference type="SUPFAM" id="SSF52540">
    <property type="entry name" value="P-loop containing nucleoside triphosphate hydrolases"/>
    <property type="match status" value="3"/>
</dbReference>
<organism evidence="23 24">
    <name type="scientific">Adineta steineri</name>
    <dbReference type="NCBI Taxonomy" id="433720"/>
    <lineage>
        <taxon>Eukaryota</taxon>
        <taxon>Metazoa</taxon>
        <taxon>Spiralia</taxon>
        <taxon>Gnathifera</taxon>
        <taxon>Rotifera</taxon>
        <taxon>Eurotatoria</taxon>
        <taxon>Bdelloidea</taxon>
        <taxon>Adinetida</taxon>
        <taxon>Adinetidae</taxon>
        <taxon>Adineta</taxon>
    </lineage>
</organism>
<feature type="coiled-coil region" evidence="19">
    <location>
        <begin position="573"/>
        <end position="624"/>
    </location>
</feature>
<dbReference type="GO" id="GO:0070192">
    <property type="term" value="P:chromosome organization involved in meiotic cell cycle"/>
    <property type="evidence" value="ECO:0007669"/>
    <property type="project" value="TreeGrafter"/>
</dbReference>
<comment type="subcellular location">
    <subcellularLocation>
        <location evidence="3">Chromosome</location>
    </subcellularLocation>
    <subcellularLocation>
        <location evidence="2">Nucleus</location>
    </subcellularLocation>
</comment>
<feature type="binding site" evidence="18">
    <location>
        <position position="683"/>
    </location>
    <ligand>
        <name>Zn(2+)</name>
        <dbReference type="ChEBI" id="CHEBI:29105"/>
    </ligand>
</feature>
<feature type="coiled-coil region" evidence="19">
    <location>
        <begin position="748"/>
        <end position="817"/>
    </location>
</feature>
<evidence type="ECO:0000313" key="24">
    <source>
        <dbReference type="Proteomes" id="UP000663832"/>
    </source>
</evidence>
<dbReference type="Proteomes" id="UP000663832">
    <property type="component" value="Unassembled WGS sequence"/>
</dbReference>
<keyword evidence="5" id="KW-0158">Chromosome</keyword>
<protein>
    <recommendedName>
        <fullName evidence="20">Zinc-hook domain-containing protein</fullName>
    </recommendedName>
</protein>
<evidence type="ECO:0000313" key="21">
    <source>
        <dbReference type="EMBL" id="CAF1005349.1"/>
    </source>
</evidence>
<keyword evidence="24" id="KW-1185">Reference proteome</keyword>
<evidence type="ECO:0000256" key="11">
    <source>
        <dbReference type="ARBA" id="ARBA00022840"/>
    </source>
</evidence>
<keyword evidence="13 19" id="KW-0175">Coiled coil</keyword>
<dbReference type="EMBL" id="CAJNOM010000437">
    <property type="protein sequence ID" value="CAF1437909.1"/>
    <property type="molecule type" value="Genomic_DNA"/>
</dbReference>
<evidence type="ECO:0000313" key="23">
    <source>
        <dbReference type="EMBL" id="CAF1451333.1"/>
    </source>
</evidence>
<dbReference type="Gene3D" id="3.40.50.300">
    <property type="entry name" value="P-loop containing nucleotide triphosphate hydrolases"/>
    <property type="match status" value="2"/>
</dbReference>
<dbReference type="InterPro" id="IPR038729">
    <property type="entry name" value="Rad50/SbcC_AAA"/>
</dbReference>
<evidence type="ECO:0000256" key="13">
    <source>
        <dbReference type="ARBA" id="ARBA00023054"/>
    </source>
</evidence>
<evidence type="ECO:0000256" key="10">
    <source>
        <dbReference type="ARBA" id="ARBA00022833"/>
    </source>
</evidence>
<evidence type="ECO:0000256" key="7">
    <source>
        <dbReference type="ARBA" id="ARBA00022741"/>
    </source>
</evidence>
<feature type="coiled-coil region" evidence="19">
    <location>
        <begin position="260"/>
        <end position="344"/>
    </location>
</feature>
<feature type="coiled-coil region" evidence="19">
    <location>
        <begin position="436"/>
        <end position="525"/>
    </location>
</feature>
<evidence type="ECO:0000256" key="4">
    <source>
        <dbReference type="ARBA" id="ARBA00009439"/>
    </source>
</evidence>
<keyword evidence="9" id="KW-0378">Hydrolase</keyword>
<evidence type="ECO:0000256" key="18">
    <source>
        <dbReference type="PROSITE-ProRule" id="PRU00471"/>
    </source>
</evidence>
<evidence type="ECO:0000256" key="8">
    <source>
        <dbReference type="ARBA" id="ARBA00022763"/>
    </source>
</evidence>
<keyword evidence="15" id="KW-0539">Nucleus</keyword>
<evidence type="ECO:0000256" key="19">
    <source>
        <dbReference type="SAM" id="Coils"/>
    </source>
</evidence>
<keyword evidence="12" id="KW-0460">Magnesium</keyword>
<feature type="coiled-coil region" evidence="19">
    <location>
        <begin position="1103"/>
        <end position="1130"/>
    </location>
</feature>
<comment type="catalytic activity">
    <reaction evidence="17">
        <text>ATP + H2O = ADP + phosphate + H(+)</text>
        <dbReference type="Rhea" id="RHEA:13065"/>
        <dbReference type="ChEBI" id="CHEBI:15377"/>
        <dbReference type="ChEBI" id="CHEBI:15378"/>
        <dbReference type="ChEBI" id="CHEBI:30616"/>
        <dbReference type="ChEBI" id="CHEBI:43474"/>
        <dbReference type="ChEBI" id="CHEBI:456216"/>
    </reaction>
</comment>
<dbReference type="GO" id="GO:0051880">
    <property type="term" value="F:G-quadruplex DNA binding"/>
    <property type="evidence" value="ECO:0007669"/>
    <property type="project" value="TreeGrafter"/>
</dbReference>
<evidence type="ECO:0000256" key="12">
    <source>
        <dbReference type="ARBA" id="ARBA00022842"/>
    </source>
</evidence>
<evidence type="ECO:0000256" key="3">
    <source>
        <dbReference type="ARBA" id="ARBA00004286"/>
    </source>
</evidence>
<dbReference type="EMBL" id="CAJNOI010000074">
    <property type="protein sequence ID" value="CAF1005349.1"/>
    <property type="molecule type" value="Genomic_DNA"/>
</dbReference>
<dbReference type="GO" id="GO:0030870">
    <property type="term" value="C:Mre11 complex"/>
    <property type="evidence" value="ECO:0007669"/>
    <property type="project" value="UniProtKB-ARBA"/>
</dbReference>